<evidence type="ECO:0000313" key="2">
    <source>
        <dbReference type="Proteomes" id="UP000292346"/>
    </source>
</evidence>
<dbReference type="Proteomes" id="UP000292346">
    <property type="component" value="Unassembled WGS sequence"/>
</dbReference>
<dbReference type="OrthoDB" id="3786581at2"/>
<accession>A0A4R0H1F1</accession>
<keyword evidence="2" id="KW-1185">Reference proteome</keyword>
<dbReference type="RefSeq" id="WP_131345495.1">
    <property type="nucleotide sequence ID" value="NZ_SJJZ01000004.1"/>
</dbReference>
<dbReference type="EMBL" id="SJJZ01000004">
    <property type="protein sequence ID" value="TCC04317.1"/>
    <property type="molecule type" value="Genomic_DNA"/>
</dbReference>
<evidence type="ECO:0008006" key="3">
    <source>
        <dbReference type="Google" id="ProtNLM"/>
    </source>
</evidence>
<name>A0A4R0H1F1_9ACTN</name>
<protein>
    <recommendedName>
        <fullName evidence="3">DUF3107 domain-containing protein</fullName>
    </recommendedName>
</protein>
<reference evidence="1 2" key="1">
    <citation type="submission" date="2019-02" db="EMBL/GenBank/DDBJ databases">
        <title>Kribbella capetownensis sp. nov. and Kribbella speibonae sp. nov., isolated from soil.</title>
        <authorList>
            <person name="Curtis S.M."/>
            <person name="Norton I."/>
            <person name="Everest G.J."/>
            <person name="Meyers P.R."/>
        </authorList>
    </citation>
    <scope>NUCLEOTIDE SEQUENCE [LARGE SCALE GENOMIC DNA]</scope>
    <source>
        <strain evidence="1 2">KCTC 29219</strain>
    </source>
</reference>
<organism evidence="1 2">
    <name type="scientific">Kribbella soli</name>
    <dbReference type="NCBI Taxonomy" id="1124743"/>
    <lineage>
        <taxon>Bacteria</taxon>
        <taxon>Bacillati</taxon>
        <taxon>Actinomycetota</taxon>
        <taxon>Actinomycetes</taxon>
        <taxon>Propionibacteriales</taxon>
        <taxon>Kribbellaceae</taxon>
        <taxon>Kribbella</taxon>
    </lineage>
</organism>
<gene>
    <name evidence="1" type="ORF">E0H45_35185</name>
</gene>
<proteinExistence type="predicted"/>
<comment type="caution">
    <text evidence="1">The sequence shown here is derived from an EMBL/GenBank/DDBJ whole genome shotgun (WGS) entry which is preliminary data.</text>
</comment>
<sequence length="73" mass="7869">MARIVLRVRMISGDHLDVAYEEPGAADDVTIQHAVTALASDNGLLRCRHGDRQMVLYSRGVAAVEIAPRGAVL</sequence>
<evidence type="ECO:0000313" key="1">
    <source>
        <dbReference type="EMBL" id="TCC04317.1"/>
    </source>
</evidence>
<dbReference type="AlphaFoldDB" id="A0A4R0H1F1"/>